<gene>
    <name evidence="1" type="ORF">T05_13615</name>
</gene>
<proteinExistence type="predicted"/>
<name>A0A0V0U7N9_9BILA</name>
<evidence type="ECO:0000313" key="2">
    <source>
        <dbReference type="Proteomes" id="UP000055048"/>
    </source>
</evidence>
<keyword evidence="2" id="KW-1185">Reference proteome</keyword>
<dbReference type="EMBL" id="JYDJ01000045">
    <property type="protein sequence ID" value="KRX47286.1"/>
    <property type="molecule type" value="Genomic_DNA"/>
</dbReference>
<dbReference type="AlphaFoldDB" id="A0A0V0U7N9"/>
<protein>
    <submittedName>
        <fullName evidence="1">Uncharacterized protein</fullName>
    </submittedName>
</protein>
<evidence type="ECO:0000313" key="1">
    <source>
        <dbReference type="EMBL" id="KRX47286.1"/>
    </source>
</evidence>
<dbReference type="Proteomes" id="UP000055048">
    <property type="component" value="Unassembled WGS sequence"/>
</dbReference>
<comment type="caution">
    <text evidence="1">The sequence shown here is derived from an EMBL/GenBank/DDBJ whole genome shotgun (WGS) entry which is preliminary data.</text>
</comment>
<organism evidence="1 2">
    <name type="scientific">Trichinella murrelli</name>
    <dbReference type="NCBI Taxonomy" id="144512"/>
    <lineage>
        <taxon>Eukaryota</taxon>
        <taxon>Metazoa</taxon>
        <taxon>Ecdysozoa</taxon>
        <taxon>Nematoda</taxon>
        <taxon>Enoplea</taxon>
        <taxon>Dorylaimia</taxon>
        <taxon>Trichinellida</taxon>
        <taxon>Trichinellidae</taxon>
        <taxon>Trichinella</taxon>
    </lineage>
</organism>
<sequence>MEVGFVVESLTACLPACMPAYLLENDTVAVFLWNDELRIIFAASIGPDKSISLFVLALPSNWQSTGYSLHTLSALQHRLLLLFNGGRVVLAFPISSQLAHTTYILGSSRLNRRWLSLRRLPSG</sequence>
<reference evidence="1 2" key="1">
    <citation type="submission" date="2015-01" db="EMBL/GenBank/DDBJ databases">
        <title>Evolution of Trichinella species and genotypes.</title>
        <authorList>
            <person name="Korhonen P.K."/>
            <person name="Edoardo P."/>
            <person name="Giuseppe L.R."/>
            <person name="Gasser R.B."/>
        </authorList>
    </citation>
    <scope>NUCLEOTIDE SEQUENCE [LARGE SCALE GENOMIC DNA]</scope>
    <source>
        <strain evidence="1">ISS417</strain>
    </source>
</reference>
<accession>A0A0V0U7N9</accession>